<dbReference type="EMBL" id="CP003360">
    <property type="protein sequence ID" value="AFM25739.1"/>
    <property type="molecule type" value="Genomic_DNA"/>
</dbReference>
<dbReference type="OrthoDB" id="9782828at2"/>
<feature type="site" description="Part of a proton relay during catalysis" evidence="12">
    <location>
        <position position="43"/>
    </location>
</feature>
<dbReference type="GO" id="GO:0009089">
    <property type="term" value="P:lysine biosynthetic process via diaminopimelate"/>
    <property type="evidence" value="ECO:0007669"/>
    <property type="project" value="UniProtKB-UniRule"/>
</dbReference>
<dbReference type="HAMAP" id="MF_00418">
    <property type="entry name" value="DapA"/>
    <property type="match status" value="1"/>
</dbReference>
<accession>I4C848</accession>
<dbReference type="InterPro" id="IPR002220">
    <property type="entry name" value="DapA-like"/>
</dbReference>
<dbReference type="CDD" id="cd00950">
    <property type="entry name" value="DHDPS"/>
    <property type="match status" value="1"/>
</dbReference>
<organism evidence="16 17">
    <name type="scientific">Desulfomonile tiedjei (strain ATCC 49306 / DSM 6799 / DCB-1)</name>
    <dbReference type="NCBI Taxonomy" id="706587"/>
    <lineage>
        <taxon>Bacteria</taxon>
        <taxon>Pseudomonadati</taxon>
        <taxon>Thermodesulfobacteriota</taxon>
        <taxon>Desulfomonilia</taxon>
        <taxon>Desulfomonilales</taxon>
        <taxon>Desulfomonilaceae</taxon>
        <taxon>Desulfomonile</taxon>
    </lineage>
</organism>
<evidence type="ECO:0000256" key="2">
    <source>
        <dbReference type="ARBA" id="ARBA00005120"/>
    </source>
</evidence>
<evidence type="ECO:0000256" key="12">
    <source>
        <dbReference type="HAMAP-Rule" id="MF_00418"/>
    </source>
</evidence>
<comment type="catalytic activity">
    <reaction evidence="11 12">
        <text>L-aspartate 4-semialdehyde + pyruvate = (2S,4S)-4-hydroxy-2,3,4,5-tetrahydrodipicolinate + H2O + H(+)</text>
        <dbReference type="Rhea" id="RHEA:34171"/>
        <dbReference type="ChEBI" id="CHEBI:15361"/>
        <dbReference type="ChEBI" id="CHEBI:15377"/>
        <dbReference type="ChEBI" id="CHEBI:15378"/>
        <dbReference type="ChEBI" id="CHEBI:67139"/>
        <dbReference type="ChEBI" id="CHEBI:537519"/>
        <dbReference type="EC" id="4.3.3.7"/>
    </reaction>
</comment>
<dbReference type="SMART" id="SM01130">
    <property type="entry name" value="DHDPS"/>
    <property type="match status" value="1"/>
</dbReference>
<evidence type="ECO:0000256" key="4">
    <source>
        <dbReference type="ARBA" id="ARBA00012086"/>
    </source>
</evidence>
<dbReference type="SUPFAM" id="SSF51569">
    <property type="entry name" value="Aldolase"/>
    <property type="match status" value="1"/>
</dbReference>
<proteinExistence type="inferred from homology"/>
<evidence type="ECO:0000313" key="16">
    <source>
        <dbReference type="EMBL" id="AFM25739.1"/>
    </source>
</evidence>
<dbReference type="GO" id="GO:0008840">
    <property type="term" value="F:4-hydroxy-tetrahydrodipicolinate synthase activity"/>
    <property type="evidence" value="ECO:0007669"/>
    <property type="project" value="UniProtKB-UniRule"/>
</dbReference>
<keyword evidence="5 12" id="KW-0963">Cytoplasm</keyword>
<evidence type="ECO:0000313" key="17">
    <source>
        <dbReference type="Proteomes" id="UP000006055"/>
    </source>
</evidence>
<dbReference type="InterPro" id="IPR020624">
    <property type="entry name" value="Schiff_base-form_aldolases_CS"/>
</dbReference>
<comment type="pathway">
    <text evidence="2 12">Amino-acid biosynthesis; L-lysine biosynthesis via DAP pathway; (S)-tetrahydrodipicolinate from L-aspartate: step 3/4.</text>
</comment>
<feature type="active site" description="Schiff-base intermediate with substrate" evidence="12 14">
    <location>
        <position position="160"/>
    </location>
</feature>
<keyword evidence="17" id="KW-1185">Reference proteome</keyword>
<feature type="site" description="Part of a proton relay during catalysis" evidence="12">
    <location>
        <position position="106"/>
    </location>
</feature>
<feature type="active site" description="Proton donor/acceptor" evidence="12 14">
    <location>
        <position position="132"/>
    </location>
</feature>
<evidence type="ECO:0000256" key="3">
    <source>
        <dbReference type="ARBA" id="ARBA00007592"/>
    </source>
</evidence>
<dbReference type="PANTHER" id="PTHR12128">
    <property type="entry name" value="DIHYDRODIPICOLINATE SYNTHASE"/>
    <property type="match status" value="1"/>
</dbReference>
<dbReference type="RefSeq" id="WP_014810876.1">
    <property type="nucleotide sequence ID" value="NC_018025.1"/>
</dbReference>
<dbReference type="HOGENOM" id="CLU_049343_7_1_7"/>
<dbReference type="STRING" id="706587.Desti_3077"/>
<dbReference type="UniPathway" id="UPA00034">
    <property type="reaction ID" value="UER00017"/>
</dbReference>
<keyword evidence="6 12" id="KW-0028">Amino-acid biosynthesis</keyword>
<name>I4C848_DESTA</name>
<dbReference type="PATRIC" id="fig|706587.4.peg.3499"/>
<dbReference type="NCBIfam" id="TIGR00674">
    <property type="entry name" value="dapA"/>
    <property type="match status" value="1"/>
</dbReference>
<comment type="subcellular location">
    <subcellularLocation>
        <location evidence="12">Cytoplasm</location>
    </subcellularLocation>
</comment>
<dbReference type="PROSITE" id="PS00665">
    <property type="entry name" value="DHDPS_1"/>
    <property type="match status" value="1"/>
</dbReference>
<dbReference type="KEGG" id="dti:Desti_3077"/>
<evidence type="ECO:0000256" key="8">
    <source>
        <dbReference type="ARBA" id="ARBA00023154"/>
    </source>
</evidence>
<evidence type="ECO:0000256" key="15">
    <source>
        <dbReference type="PIRSR" id="PIRSR001365-2"/>
    </source>
</evidence>
<evidence type="ECO:0000256" key="7">
    <source>
        <dbReference type="ARBA" id="ARBA00022915"/>
    </source>
</evidence>
<comment type="similarity">
    <text evidence="3 12 13">Belongs to the DapA family.</text>
</comment>
<dbReference type="Proteomes" id="UP000006055">
    <property type="component" value="Chromosome"/>
</dbReference>
<dbReference type="InterPro" id="IPR005263">
    <property type="entry name" value="DapA"/>
</dbReference>
<dbReference type="PIRSF" id="PIRSF001365">
    <property type="entry name" value="DHDPS"/>
    <property type="match status" value="1"/>
</dbReference>
<evidence type="ECO:0000256" key="9">
    <source>
        <dbReference type="ARBA" id="ARBA00023239"/>
    </source>
</evidence>
<keyword evidence="10 12" id="KW-0704">Schiff base</keyword>
<comment type="subunit">
    <text evidence="12">Homotetramer; dimer of dimers.</text>
</comment>
<evidence type="ECO:0000256" key="13">
    <source>
        <dbReference type="PIRNR" id="PIRNR001365"/>
    </source>
</evidence>
<dbReference type="PRINTS" id="PR00146">
    <property type="entry name" value="DHPICSNTHASE"/>
</dbReference>
<keyword evidence="8 12" id="KW-0457">Lysine biosynthesis</keyword>
<comment type="function">
    <text evidence="1 12">Catalyzes the condensation of (S)-aspartate-beta-semialdehyde [(S)-ASA] and pyruvate to 4-hydroxy-tetrahydrodipicolinate (HTPA).</text>
</comment>
<keyword evidence="9 12" id="KW-0456">Lyase</keyword>
<dbReference type="InterPro" id="IPR013785">
    <property type="entry name" value="Aldolase_TIM"/>
</dbReference>
<dbReference type="PANTHER" id="PTHR12128:SF66">
    <property type="entry name" value="4-HYDROXY-2-OXOGLUTARATE ALDOLASE, MITOCHONDRIAL"/>
    <property type="match status" value="1"/>
</dbReference>
<evidence type="ECO:0000256" key="5">
    <source>
        <dbReference type="ARBA" id="ARBA00022490"/>
    </source>
</evidence>
<evidence type="ECO:0000256" key="6">
    <source>
        <dbReference type="ARBA" id="ARBA00022605"/>
    </source>
</evidence>
<dbReference type="AlphaFoldDB" id="I4C848"/>
<evidence type="ECO:0000256" key="11">
    <source>
        <dbReference type="ARBA" id="ARBA00047836"/>
    </source>
</evidence>
<evidence type="ECO:0000256" key="14">
    <source>
        <dbReference type="PIRSR" id="PIRSR001365-1"/>
    </source>
</evidence>
<evidence type="ECO:0000256" key="1">
    <source>
        <dbReference type="ARBA" id="ARBA00003294"/>
    </source>
</evidence>
<feature type="binding site" evidence="12 15">
    <location>
        <position position="44"/>
    </location>
    <ligand>
        <name>pyruvate</name>
        <dbReference type="ChEBI" id="CHEBI:15361"/>
    </ligand>
</feature>
<keyword evidence="7 12" id="KW-0220">Diaminopimelate biosynthesis</keyword>
<sequence length="290" mass="31420">MFSGAFTAVVTPFKDGHVDEDALRRLIRFGIDGGVSGIVPCGTTGESPTLSHEEHNRVIELTVKEVAGQVKVIAGTGSNSTEEALALTEHAKSVGADACLMVSPYYNKPTQEGLFQHFKTVAEAVDIPIVLYNIQGRTAVNIENSTVAKLSRIPNIVAVKEASGSILQMSEVIRLTDSDFDVLSGDDQMTFPLMALGGKGVISVVTNIVPDKMSLLVKHMLKGDIAAARAIHFEIYELCQAMFIETNPIPIKTALSMMGMIRNEFRLPLCPMSQANQEKLKTVLERYGLV</sequence>
<dbReference type="EC" id="4.3.3.7" evidence="4 12"/>
<dbReference type="Pfam" id="PF00701">
    <property type="entry name" value="DHDPS"/>
    <property type="match status" value="1"/>
</dbReference>
<reference evidence="17" key="1">
    <citation type="submission" date="2012-06" db="EMBL/GenBank/DDBJ databases">
        <title>Complete sequence of chromosome of Desulfomonile tiedjei DSM 6799.</title>
        <authorList>
            <person name="Lucas S."/>
            <person name="Copeland A."/>
            <person name="Lapidus A."/>
            <person name="Glavina del Rio T."/>
            <person name="Dalin E."/>
            <person name="Tice H."/>
            <person name="Bruce D."/>
            <person name="Goodwin L."/>
            <person name="Pitluck S."/>
            <person name="Peters L."/>
            <person name="Ovchinnikova G."/>
            <person name="Zeytun A."/>
            <person name="Lu M."/>
            <person name="Kyrpides N."/>
            <person name="Mavromatis K."/>
            <person name="Ivanova N."/>
            <person name="Brettin T."/>
            <person name="Detter J.C."/>
            <person name="Han C."/>
            <person name="Larimer F."/>
            <person name="Land M."/>
            <person name="Hauser L."/>
            <person name="Markowitz V."/>
            <person name="Cheng J.-F."/>
            <person name="Hugenholtz P."/>
            <person name="Woyke T."/>
            <person name="Wu D."/>
            <person name="Spring S."/>
            <person name="Schroeder M."/>
            <person name="Brambilla E."/>
            <person name="Klenk H.-P."/>
            <person name="Eisen J.A."/>
        </authorList>
    </citation>
    <scope>NUCLEOTIDE SEQUENCE [LARGE SCALE GENOMIC DNA]</scope>
    <source>
        <strain evidence="17">ATCC 49306 / DSM 6799 / DCB-1</strain>
    </source>
</reference>
<dbReference type="GO" id="GO:0005829">
    <property type="term" value="C:cytosol"/>
    <property type="evidence" value="ECO:0007669"/>
    <property type="project" value="TreeGrafter"/>
</dbReference>
<comment type="caution">
    <text evidence="12">Was originally thought to be a dihydrodipicolinate synthase (DHDPS), catalyzing the condensation of (S)-aspartate-beta-semialdehyde [(S)-ASA] and pyruvate to dihydrodipicolinate (DHDP). However, it was shown in E.coli that the product of the enzymatic reaction is not dihydrodipicolinate but in fact (4S)-4-hydroxy-2,3,4,5-tetrahydro-(2S)-dipicolinic acid (HTPA), and that the consecutive dehydration reaction leading to DHDP is not spontaneous but catalyzed by DapB.</text>
</comment>
<feature type="binding site" evidence="12 15">
    <location>
        <position position="202"/>
    </location>
    <ligand>
        <name>pyruvate</name>
        <dbReference type="ChEBI" id="CHEBI:15361"/>
    </ligand>
</feature>
<dbReference type="Gene3D" id="3.20.20.70">
    <property type="entry name" value="Aldolase class I"/>
    <property type="match status" value="1"/>
</dbReference>
<dbReference type="GO" id="GO:0019877">
    <property type="term" value="P:diaminopimelate biosynthetic process"/>
    <property type="evidence" value="ECO:0007669"/>
    <property type="project" value="UniProtKB-UniRule"/>
</dbReference>
<protein>
    <recommendedName>
        <fullName evidence="4 12">4-hydroxy-tetrahydrodipicolinate synthase</fullName>
        <shortName evidence="12">HTPA synthase</shortName>
        <ecNumber evidence="4 12">4.3.3.7</ecNumber>
    </recommendedName>
</protein>
<evidence type="ECO:0000256" key="10">
    <source>
        <dbReference type="ARBA" id="ARBA00023270"/>
    </source>
</evidence>
<dbReference type="eggNOG" id="COG0329">
    <property type="taxonomic scope" value="Bacteria"/>
</dbReference>
<gene>
    <name evidence="12" type="primary">dapA</name>
    <name evidence="16" type="ordered locus">Desti_3077</name>
</gene>